<dbReference type="EMBL" id="WXWW01000256">
    <property type="protein sequence ID" value="NAW67066.1"/>
    <property type="molecule type" value="Genomic_DNA"/>
</dbReference>
<dbReference type="SUPFAM" id="SSF53335">
    <property type="entry name" value="S-adenosyl-L-methionine-dependent methyltransferases"/>
    <property type="match status" value="1"/>
</dbReference>
<dbReference type="PANTHER" id="PTHR47739:SF1">
    <property type="entry name" value="TRNA1(VAL) (ADENINE(37)-N6)-METHYLTRANSFERASE"/>
    <property type="match status" value="1"/>
</dbReference>
<dbReference type="HAMAP" id="MF_01872">
    <property type="entry name" value="tRNA_methyltr_YfiC"/>
    <property type="match status" value="1"/>
</dbReference>
<evidence type="ECO:0000259" key="7">
    <source>
        <dbReference type="Pfam" id="PF05175"/>
    </source>
</evidence>
<evidence type="ECO:0000256" key="2">
    <source>
        <dbReference type="ARBA" id="ARBA00022603"/>
    </source>
</evidence>
<comment type="function">
    <text evidence="6">Specifically methylates the adenine in position 37 of tRNA(1)(Val) (anticodon cmo5UAC).</text>
</comment>
<dbReference type="GO" id="GO:0003676">
    <property type="term" value="F:nucleic acid binding"/>
    <property type="evidence" value="ECO:0007669"/>
    <property type="project" value="InterPro"/>
</dbReference>
<keyword evidence="2 6" id="KW-0489">Methyltransferase</keyword>
<proteinExistence type="inferred from homology"/>
<dbReference type="EC" id="2.1.1.223" evidence="6"/>
<sequence>MNKGFTFKQFHVDDHGCGMPVSTDGVLLGAWAQVSSCRDSQSQLSRQTILDIGCGSGLLSLMAAQRTPSGSADILALDIDPAAVAAAGKNFSASPWSARLQAEHQDIRAWVSSQSKGRFQAILCNPPYFNHGEQASCPRRATARHTDTLSHRDLLSCLQYLLAPAGQASLILPVYEGEALLTMLADYDLHCRRLCRVKSTAAKPVHRLLIALSPQDGACDETSLIIHQQGQYSAEFAALTRDFYLKL</sequence>
<name>A0A7X5BK54_9GAMM</name>
<dbReference type="CDD" id="cd02440">
    <property type="entry name" value="AdoMet_MTases"/>
    <property type="match status" value="1"/>
</dbReference>
<evidence type="ECO:0000256" key="1">
    <source>
        <dbReference type="ARBA" id="ARBA00022490"/>
    </source>
</evidence>
<dbReference type="PANTHER" id="PTHR47739">
    <property type="entry name" value="TRNA1(VAL) (ADENINE(37)-N6)-METHYLTRANSFERASE"/>
    <property type="match status" value="1"/>
</dbReference>
<keyword evidence="5 6" id="KW-0819">tRNA processing</keyword>
<dbReference type="PROSITE" id="PS00092">
    <property type="entry name" value="N6_MTASE"/>
    <property type="match status" value="1"/>
</dbReference>
<evidence type="ECO:0000256" key="5">
    <source>
        <dbReference type="ARBA" id="ARBA00022694"/>
    </source>
</evidence>
<evidence type="ECO:0000313" key="8">
    <source>
        <dbReference type="EMBL" id="NAW67066.1"/>
    </source>
</evidence>
<keyword evidence="4 6" id="KW-0949">S-adenosyl-L-methionine</keyword>
<dbReference type="GO" id="GO:0005737">
    <property type="term" value="C:cytoplasm"/>
    <property type="evidence" value="ECO:0007669"/>
    <property type="project" value="UniProtKB-SubCell"/>
</dbReference>
<evidence type="ECO:0000313" key="9">
    <source>
        <dbReference type="Proteomes" id="UP000465712"/>
    </source>
</evidence>
<keyword evidence="3 6" id="KW-0808">Transferase</keyword>
<dbReference type="InterPro" id="IPR050210">
    <property type="entry name" value="tRNA_Adenine-N(6)_MTase"/>
</dbReference>
<dbReference type="InterPro" id="IPR029063">
    <property type="entry name" value="SAM-dependent_MTases_sf"/>
</dbReference>
<dbReference type="Pfam" id="PF05175">
    <property type="entry name" value="MTS"/>
    <property type="match status" value="1"/>
</dbReference>
<comment type="similarity">
    <text evidence="6">Belongs to the methyltransferase superfamily. tRNA (adenine-N(6)-)-methyltransferase family.</text>
</comment>
<dbReference type="AlphaFoldDB" id="A0A7X5BK54"/>
<keyword evidence="1 6" id="KW-0963">Cytoplasm</keyword>
<comment type="subcellular location">
    <subcellularLocation>
        <location evidence="6">Cytoplasm</location>
    </subcellularLocation>
</comment>
<accession>A0A7X5BK54</accession>
<reference evidence="8 9" key="1">
    <citation type="submission" date="2017-05" db="EMBL/GenBank/DDBJ databases">
        <title>High clonality and local adaptation shapes Vibrionaceae linages within an endangered oasis.</title>
        <authorList>
            <person name="Vazquez-Rosas-Landa M."/>
        </authorList>
    </citation>
    <scope>NUCLEOTIDE SEQUENCE [LARGE SCALE GENOMIC DNA]</scope>
    <source>
        <strain evidence="8 9">P46_P4S1P180</strain>
    </source>
</reference>
<gene>
    <name evidence="8" type="ORF">CAG72_17870</name>
</gene>
<organism evidence="8 9">
    <name type="scientific">Photobacterium halotolerans</name>
    <dbReference type="NCBI Taxonomy" id="265726"/>
    <lineage>
        <taxon>Bacteria</taxon>
        <taxon>Pseudomonadati</taxon>
        <taxon>Pseudomonadota</taxon>
        <taxon>Gammaproteobacteria</taxon>
        <taxon>Vibrionales</taxon>
        <taxon>Vibrionaceae</taxon>
        <taxon>Photobacterium</taxon>
    </lineage>
</organism>
<dbReference type="OrthoDB" id="5383291at2"/>
<dbReference type="GO" id="GO:0032259">
    <property type="term" value="P:methylation"/>
    <property type="evidence" value="ECO:0007669"/>
    <property type="project" value="UniProtKB-KW"/>
</dbReference>
<dbReference type="InterPro" id="IPR002052">
    <property type="entry name" value="DNA_methylase_N6_adenine_CS"/>
</dbReference>
<dbReference type="GO" id="GO:0016430">
    <property type="term" value="F:tRNA (adenine-N6)-methyltransferase activity"/>
    <property type="evidence" value="ECO:0007669"/>
    <property type="project" value="UniProtKB-UniRule"/>
</dbReference>
<dbReference type="InterPro" id="IPR007848">
    <property type="entry name" value="Small_mtfrase_dom"/>
</dbReference>
<dbReference type="GO" id="GO:0008033">
    <property type="term" value="P:tRNA processing"/>
    <property type="evidence" value="ECO:0007669"/>
    <property type="project" value="UniProtKB-UniRule"/>
</dbReference>
<dbReference type="InterPro" id="IPR022882">
    <property type="entry name" value="tRNA_adenine-N6_MeTrfase"/>
</dbReference>
<dbReference type="RefSeq" id="WP_027253119.1">
    <property type="nucleotide sequence ID" value="NZ_WXWU01000120.1"/>
</dbReference>
<evidence type="ECO:0000256" key="6">
    <source>
        <dbReference type="HAMAP-Rule" id="MF_01872"/>
    </source>
</evidence>
<protein>
    <recommendedName>
        <fullName evidence="6">tRNA1(Val) (adenine(37)-N6)-methyltransferase</fullName>
        <ecNumber evidence="6">2.1.1.223</ecNumber>
    </recommendedName>
    <alternativeName>
        <fullName evidence="6">tRNA m6A37 methyltransferase</fullName>
    </alternativeName>
</protein>
<comment type="catalytic activity">
    <reaction evidence="6">
        <text>adenosine(37) in tRNA1(Val) + S-adenosyl-L-methionine = N(6)-methyladenosine(37) in tRNA1(Val) + S-adenosyl-L-homocysteine + H(+)</text>
        <dbReference type="Rhea" id="RHEA:43160"/>
        <dbReference type="Rhea" id="RHEA-COMP:10369"/>
        <dbReference type="Rhea" id="RHEA-COMP:10370"/>
        <dbReference type="ChEBI" id="CHEBI:15378"/>
        <dbReference type="ChEBI" id="CHEBI:57856"/>
        <dbReference type="ChEBI" id="CHEBI:59789"/>
        <dbReference type="ChEBI" id="CHEBI:74411"/>
        <dbReference type="ChEBI" id="CHEBI:74449"/>
        <dbReference type="EC" id="2.1.1.223"/>
    </reaction>
</comment>
<evidence type="ECO:0000256" key="4">
    <source>
        <dbReference type="ARBA" id="ARBA00022691"/>
    </source>
</evidence>
<evidence type="ECO:0000256" key="3">
    <source>
        <dbReference type="ARBA" id="ARBA00022679"/>
    </source>
</evidence>
<comment type="caution">
    <text evidence="8">The sequence shown here is derived from an EMBL/GenBank/DDBJ whole genome shotgun (WGS) entry which is preliminary data.</text>
</comment>
<feature type="domain" description="Methyltransferase small" evidence="7">
    <location>
        <begin position="45"/>
        <end position="133"/>
    </location>
</feature>
<dbReference type="Gene3D" id="3.40.50.150">
    <property type="entry name" value="Vaccinia Virus protein VP39"/>
    <property type="match status" value="1"/>
</dbReference>
<dbReference type="Proteomes" id="UP000465712">
    <property type="component" value="Unassembled WGS sequence"/>
</dbReference>